<dbReference type="Proteomes" id="UP001179181">
    <property type="component" value="Unassembled WGS sequence"/>
</dbReference>
<reference evidence="1 2" key="1">
    <citation type="submission" date="2020-03" db="EMBL/GenBank/DDBJ databases">
        <title>Genomic Encyclopedia of Type Strains, Phase IV (KMG-IV): sequencing the most valuable type-strain genomes for metagenomic binning, comparative biology and taxonomic classification.</title>
        <authorList>
            <person name="Goeker M."/>
        </authorList>
    </citation>
    <scope>NUCLEOTIDE SEQUENCE [LARGE SCALE GENOMIC DNA]</scope>
    <source>
        <strain evidence="1 2">DSM 102865</strain>
    </source>
</reference>
<protein>
    <recommendedName>
        <fullName evidence="3">Carboxypeptidase-like regulatory domain-containing protein</fullName>
    </recommendedName>
</protein>
<name>A0ABX0UNI7_9BACT</name>
<keyword evidence="2" id="KW-1185">Reference proteome</keyword>
<dbReference type="RefSeq" id="WP_167269235.1">
    <property type="nucleotide sequence ID" value="NZ_JAASQJ010000002.1"/>
</dbReference>
<evidence type="ECO:0000313" key="2">
    <source>
        <dbReference type="Proteomes" id="UP001179181"/>
    </source>
</evidence>
<comment type="caution">
    <text evidence="1">The sequence shown here is derived from an EMBL/GenBank/DDBJ whole genome shotgun (WGS) entry which is preliminary data.</text>
</comment>
<accession>A0ABX0UNI7</accession>
<sequence length="69" mass="7531">MKKLVITSIVILVSIGSLYSQGKLINGKIIAENLENLPFASILINDTIEVGKSDVNGYFQINIPALEQK</sequence>
<gene>
    <name evidence="1" type="ORF">FHS68_001811</name>
</gene>
<evidence type="ECO:0000313" key="1">
    <source>
        <dbReference type="EMBL" id="NIJ52641.1"/>
    </source>
</evidence>
<proteinExistence type="predicted"/>
<dbReference type="EMBL" id="JAASQJ010000002">
    <property type="protein sequence ID" value="NIJ52641.1"/>
    <property type="molecule type" value="Genomic_DNA"/>
</dbReference>
<evidence type="ECO:0008006" key="3">
    <source>
        <dbReference type="Google" id="ProtNLM"/>
    </source>
</evidence>
<organism evidence="1 2">
    <name type="scientific">Dyadobacter arcticus</name>
    <dbReference type="NCBI Taxonomy" id="1078754"/>
    <lineage>
        <taxon>Bacteria</taxon>
        <taxon>Pseudomonadati</taxon>
        <taxon>Bacteroidota</taxon>
        <taxon>Cytophagia</taxon>
        <taxon>Cytophagales</taxon>
        <taxon>Spirosomataceae</taxon>
        <taxon>Dyadobacter</taxon>
    </lineage>
</organism>